<dbReference type="STRING" id="1197325.WEN_01810"/>
<comment type="similarity">
    <text evidence="1 4">Belongs to the universal ribosomal protein uS11 family.</text>
</comment>
<evidence type="ECO:0000313" key="6">
    <source>
        <dbReference type="Proteomes" id="UP000009005"/>
    </source>
</evidence>
<dbReference type="HAMAP" id="MF_01310">
    <property type="entry name" value="Ribosomal_uS11"/>
    <property type="match status" value="1"/>
</dbReference>
<dbReference type="PATRIC" id="fig|1197325.3.peg.392"/>
<dbReference type="PANTHER" id="PTHR11759">
    <property type="entry name" value="40S RIBOSOMAL PROTEIN S14/30S RIBOSOMAL PROTEIN S11"/>
    <property type="match status" value="1"/>
</dbReference>
<comment type="subunit">
    <text evidence="4">Part of the 30S ribosomal subunit. Interacts with proteins S7 and S18. Binds to IF-3.</text>
</comment>
<dbReference type="EMBL" id="CP003703">
    <property type="protein sequence ID" value="AFN65155.1"/>
    <property type="molecule type" value="Genomic_DNA"/>
</dbReference>
<name>I6ZIX5_MYCWM</name>
<sequence length="130" mass="13849">MAVKDKSKTKSKKKKLNISSGIMHIHTSINNTIISFSDLDGNVLLQESAGTIGYKGTKKATPYVANLVATKIGKEAKELGVNTLAIHLKGIGRGKEIALRSIIGLGFEITELADKTPLPHGGCTPSKKPR</sequence>
<evidence type="ECO:0000256" key="3">
    <source>
        <dbReference type="ARBA" id="ARBA00023274"/>
    </source>
</evidence>
<dbReference type="Proteomes" id="UP000009005">
    <property type="component" value="Chromosome"/>
</dbReference>
<dbReference type="GO" id="GO:0019843">
    <property type="term" value="F:rRNA binding"/>
    <property type="evidence" value="ECO:0007669"/>
    <property type="project" value="UniProtKB-UniRule"/>
</dbReference>
<dbReference type="GO" id="GO:0005840">
    <property type="term" value="C:ribosome"/>
    <property type="evidence" value="ECO:0007669"/>
    <property type="project" value="UniProtKB-KW"/>
</dbReference>
<reference evidence="5 6" key="1">
    <citation type="journal article" date="2012" name="J. Bacteriol.">
        <title>Complete genome sequence of Mycoplasma wenyonii strain Massachusetts.</title>
        <authorList>
            <person name="Dos Santos A.P."/>
            <person name="Guimaraes A.M."/>
            <person name="do Nascimento N.C."/>
            <person name="Sanmiguel P.J."/>
            <person name="Messick J.B."/>
        </authorList>
    </citation>
    <scope>NUCLEOTIDE SEQUENCE [LARGE SCALE GENOMIC DNA]</scope>
    <source>
        <strain evidence="5 6">Massachusetts</strain>
    </source>
</reference>
<gene>
    <name evidence="4" type="primary">rpsK</name>
    <name evidence="5" type="ordered locus">WEN_01810</name>
</gene>
<evidence type="ECO:0000256" key="1">
    <source>
        <dbReference type="ARBA" id="ARBA00006194"/>
    </source>
</evidence>
<comment type="function">
    <text evidence="4">Located on the platform of the 30S subunit, it bridges several disparate RNA helices of the 16S rRNA. Forms part of the Shine-Dalgarno cleft in the 70S ribosome.</text>
</comment>
<evidence type="ECO:0000256" key="2">
    <source>
        <dbReference type="ARBA" id="ARBA00022980"/>
    </source>
</evidence>
<dbReference type="Pfam" id="PF00411">
    <property type="entry name" value="Ribosomal_S11"/>
    <property type="match status" value="1"/>
</dbReference>
<dbReference type="AlphaFoldDB" id="I6ZIX5"/>
<dbReference type="Gene3D" id="3.30.420.80">
    <property type="entry name" value="Ribosomal protein S11"/>
    <property type="match status" value="1"/>
</dbReference>
<keyword evidence="6" id="KW-1185">Reference proteome</keyword>
<dbReference type="RefSeq" id="WP_014849865.1">
    <property type="nucleotide sequence ID" value="NC_018149.1"/>
</dbReference>
<organism evidence="5 6">
    <name type="scientific">Mycoplasma wenyonii (strain Massachusetts)</name>
    <name type="common">Eperythrozoon wenyonii</name>
    <dbReference type="NCBI Taxonomy" id="1197325"/>
    <lineage>
        <taxon>Bacteria</taxon>
        <taxon>Bacillati</taxon>
        <taxon>Mycoplasmatota</taxon>
        <taxon>Mollicutes</taxon>
        <taxon>Mycoplasmataceae</taxon>
        <taxon>Mycoplasma</taxon>
    </lineage>
</organism>
<proteinExistence type="inferred from homology"/>
<evidence type="ECO:0000313" key="5">
    <source>
        <dbReference type="EMBL" id="AFN65155.1"/>
    </source>
</evidence>
<dbReference type="HOGENOM" id="CLU_072439_5_3_14"/>
<evidence type="ECO:0000256" key="4">
    <source>
        <dbReference type="HAMAP-Rule" id="MF_01310"/>
    </source>
</evidence>
<dbReference type="GO" id="GO:0003735">
    <property type="term" value="F:structural constituent of ribosome"/>
    <property type="evidence" value="ECO:0007669"/>
    <property type="project" value="InterPro"/>
</dbReference>
<dbReference type="GO" id="GO:1990904">
    <property type="term" value="C:ribonucleoprotein complex"/>
    <property type="evidence" value="ECO:0007669"/>
    <property type="project" value="UniProtKB-KW"/>
</dbReference>
<dbReference type="InterPro" id="IPR001971">
    <property type="entry name" value="Ribosomal_uS11"/>
</dbReference>
<dbReference type="GO" id="GO:0006412">
    <property type="term" value="P:translation"/>
    <property type="evidence" value="ECO:0007669"/>
    <property type="project" value="UniProtKB-UniRule"/>
</dbReference>
<dbReference type="OrthoDB" id="9806415at2"/>
<dbReference type="InterPro" id="IPR036967">
    <property type="entry name" value="Ribosomal_uS11_sf"/>
</dbReference>
<accession>I6ZIX5</accession>
<keyword evidence="4" id="KW-0699">rRNA-binding</keyword>
<keyword evidence="4" id="KW-0694">RNA-binding</keyword>
<dbReference type="KEGG" id="mwe:WEN_01810"/>
<dbReference type="SUPFAM" id="SSF53137">
    <property type="entry name" value="Translational machinery components"/>
    <property type="match status" value="1"/>
</dbReference>
<dbReference type="PIRSF" id="PIRSF002131">
    <property type="entry name" value="Ribosomal_S11"/>
    <property type="match status" value="1"/>
</dbReference>
<keyword evidence="3 4" id="KW-0687">Ribonucleoprotein</keyword>
<protein>
    <recommendedName>
        <fullName evidence="4">Small ribosomal subunit protein uS11</fullName>
    </recommendedName>
</protein>
<keyword evidence="2 4" id="KW-0689">Ribosomal protein</keyword>
<dbReference type="NCBIfam" id="NF003698">
    <property type="entry name" value="PRK05309.1"/>
    <property type="match status" value="1"/>
</dbReference>